<dbReference type="EMBL" id="OU895879">
    <property type="protein sequence ID" value="CAG9808427.1"/>
    <property type="molecule type" value="Genomic_DNA"/>
</dbReference>
<evidence type="ECO:0000256" key="3">
    <source>
        <dbReference type="ARBA" id="ARBA00013782"/>
    </source>
</evidence>
<evidence type="ECO:0000256" key="1">
    <source>
        <dbReference type="ARBA" id="ARBA00005594"/>
    </source>
</evidence>
<dbReference type="InterPro" id="IPR001412">
    <property type="entry name" value="aa-tRNA-synth_I_CS"/>
</dbReference>
<dbReference type="GO" id="GO:0004830">
    <property type="term" value="F:tryptophan-tRNA ligase activity"/>
    <property type="evidence" value="ECO:0007669"/>
    <property type="project" value="UniProtKB-EC"/>
</dbReference>
<evidence type="ECO:0000256" key="2">
    <source>
        <dbReference type="ARBA" id="ARBA00013161"/>
    </source>
</evidence>
<gene>
    <name evidence="11" type="ORF">CHIRRI_LOCUS11267</name>
</gene>
<dbReference type="SUPFAM" id="SSF52374">
    <property type="entry name" value="Nucleotidylyl transferase"/>
    <property type="match status" value="1"/>
</dbReference>
<reference evidence="11" key="2">
    <citation type="submission" date="2022-10" db="EMBL/GenBank/DDBJ databases">
        <authorList>
            <consortium name="ENA_rothamsted_submissions"/>
            <consortium name="culmorum"/>
            <person name="King R."/>
        </authorList>
    </citation>
    <scope>NUCLEOTIDE SEQUENCE</scope>
</reference>
<evidence type="ECO:0000256" key="8">
    <source>
        <dbReference type="ARBA" id="ARBA00023146"/>
    </source>
</evidence>
<evidence type="ECO:0000256" key="5">
    <source>
        <dbReference type="ARBA" id="ARBA00022741"/>
    </source>
</evidence>
<reference evidence="11" key="1">
    <citation type="submission" date="2022-01" db="EMBL/GenBank/DDBJ databases">
        <authorList>
            <person name="King R."/>
        </authorList>
    </citation>
    <scope>NUCLEOTIDE SEQUENCE</scope>
</reference>
<protein>
    <recommendedName>
        <fullName evidence="3">Tryptophan--tRNA ligase, cytoplasmic</fullName>
        <ecNumber evidence="2">6.1.1.2</ecNumber>
    </recommendedName>
    <alternativeName>
        <fullName evidence="9">Tryptophanyl-tRNA synthetase</fullName>
    </alternativeName>
</protein>
<keyword evidence="12" id="KW-1185">Reference proteome</keyword>
<dbReference type="PROSITE" id="PS00178">
    <property type="entry name" value="AA_TRNA_LIGASE_I"/>
    <property type="match status" value="1"/>
</dbReference>
<dbReference type="NCBIfam" id="TIGR00233">
    <property type="entry name" value="trpS"/>
    <property type="match status" value="1"/>
</dbReference>
<dbReference type="Proteomes" id="UP001153620">
    <property type="component" value="Chromosome 3"/>
</dbReference>
<keyword evidence="5 10" id="KW-0547">Nucleotide-binding</keyword>
<accession>A0A9N9S3A0</accession>
<evidence type="ECO:0000256" key="10">
    <source>
        <dbReference type="RuleBase" id="RU363036"/>
    </source>
</evidence>
<evidence type="ECO:0000313" key="11">
    <source>
        <dbReference type="EMBL" id="CAG9808427.1"/>
    </source>
</evidence>
<dbReference type="InterPro" id="IPR014729">
    <property type="entry name" value="Rossmann-like_a/b/a_fold"/>
</dbReference>
<evidence type="ECO:0000256" key="7">
    <source>
        <dbReference type="ARBA" id="ARBA00022917"/>
    </source>
</evidence>
<dbReference type="InterPro" id="IPR002305">
    <property type="entry name" value="aa-tRNA-synth_Ic"/>
</dbReference>
<dbReference type="PANTHER" id="PTHR10055:SF1">
    <property type="entry name" value="TRYPTOPHAN--TRNA LIGASE, CYTOPLASMIC"/>
    <property type="match status" value="1"/>
</dbReference>
<dbReference type="GO" id="GO:0005737">
    <property type="term" value="C:cytoplasm"/>
    <property type="evidence" value="ECO:0007669"/>
    <property type="project" value="TreeGrafter"/>
</dbReference>
<dbReference type="PANTHER" id="PTHR10055">
    <property type="entry name" value="TRYPTOPHANYL-TRNA SYNTHETASE"/>
    <property type="match status" value="1"/>
</dbReference>
<dbReference type="EC" id="6.1.1.2" evidence="2"/>
<organism evidence="11 12">
    <name type="scientific">Chironomus riparius</name>
    <dbReference type="NCBI Taxonomy" id="315576"/>
    <lineage>
        <taxon>Eukaryota</taxon>
        <taxon>Metazoa</taxon>
        <taxon>Ecdysozoa</taxon>
        <taxon>Arthropoda</taxon>
        <taxon>Hexapoda</taxon>
        <taxon>Insecta</taxon>
        <taxon>Pterygota</taxon>
        <taxon>Neoptera</taxon>
        <taxon>Endopterygota</taxon>
        <taxon>Diptera</taxon>
        <taxon>Nematocera</taxon>
        <taxon>Chironomoidea</taxon>
        <taxon>Chironomidae</taxon>
        <taxon>Chironominae</taxon>
        <taxon>Chironomus</taxon>
    </lineage>
</organism>
<comment type="similarity">
    <text evidence="1 10">Belongs to the class-I aminoacyl-tRNA synthetase family.</text>
</comment>
<dbReference type="GO" id="GO:0005524">
    <property type="term" value="F:ATP binding"/>
    <property type="evidence" value="ECO:0007669"/>
    <property type="project" value="UniProtKB-KW"/>
</dbReference>
<evidence type="ECO:0000313" key="12">
    <source>
        <dbReference type="Proteomes" id="UP001153620"/>
    </source>
</evidence>
<dbReference type="Gene3D" id="3.40.50.620">
    <property type="entry name" value="HUPs"/>
    <property type="match status" value="1"/>
</dbReference>
<evidence type="ECO:0000256" key="9">
    <source>
        <dbReference type="ARBA" id="ARBA00030268"/>
    </source>
</evidence>
<dbReference type="FunFam" id="3.40.50.620:FF:000454">
    <property type="entry name" value="Tryptophan--tRNA ligase, cytoplasmic"/>
    <property type="match status" value="1"/>
</dbReference>
<dbReference type="InterPro" id="IPR002306">
    <property type="entry name" value="Trp-tRNA-ligase"/>
</dbReference>
<name>A0A9N9S3A0_9DIPT</name>
<dbReference type="AlphaFoldDB" id="A0A9N9S3A0"/>
<dbReference type="FunFam" id="1.10.240.10:FF:000003">
    <property type="entry name" value="Tryptophan--tRNA ligase, cytoplasmic"/>
    <property type="match status" value="1"/>
</dbReference>
<dbReference type="Pfam" id="PF00579">
    <property type="entry name" value="tRNA-synt_1b"/>
    <property type="match status" value="1"/>
</dbReference>
<evidence type="ECO:0000256" key="6">
    <source>
        <dbReference type="ARBA" id="ARBA00022840"/>
    </source>
</evidence>
<dbReference type="Gene3D" id="1.10.240.10">
    <property type="entry name" value="Tyrosyl-Transfer RNA Synthetase"/>
    <property type="match status" value="1"/>
</dbReference>
<keyword evidence="7 10" id="KW-0648">Protein biosynthesis</keyword>
<keyword evidence="6 10" id="KW-0067">ATP-binding</keyword>
<keyword evidence="8 10" id="KW-0030">Aminoacyl-tRNA synthetase</keyword>
<dbReference type="PRINTS" id="PR01039">
    <property type="entry name" value="TRNASYNTHTRP"/>
</dbReference>
<proteinExistence type="inferred from homology"/>
<dbReference type="GO" id="GO:0006436">
    <property type="term" value="P:tryptophanyl-tRNA aminoacylation"/>
    <property type="evidence" value="ECO:0007669"/>
    <property type="project" value="InterPro"/>
</dbReference>
<evidence type="ECO:0000256" key="4">
    <source>
        <dbReference type="ARBA" id="ARBA00022598"/>
    </source>
</evidence>
<keyword evidence="4 10" id="KW-0436">Ligase</keyword>
<dbReference type="OrthoDB" id="10261385at2759"/>
<sequence>MLEENIEKLGINEDIITPWTVQGVNNDGINYDKVIEKFKVEKLSDELVKKFETITGHSVHYLIKRGFLISHRNFEQILDLHVNKKPFYLYTGISPSEAVHLGHLMQFTITKWLQEVFNVPVVIQLTDDEAVLWKDLKVENVNKLVKETTKEIISMGFDVSKTFIFSSFTYMGQEPEYYRNIIRVRKSVTYGKIKETFGFNDSDSIGKIVFPSIQLIPTLSNTFPQMFGDQKVQALCVCGIDQEPYFQLMKEISPALGFPEPAILHCKFIPALSGVTTKMSSSDANTAIFLNDTAKQIKTKVNKHAFSGGKVTVEEHRELGGDTTVDVAYHILKYFLPDDDELEKIRLAYSSGEMLTGEIKKLAIECIQEIITSHQDKKKAVTDPIIEQFMKPRKL</sequence>